<dbReference type="HAMAP" id="MF_01477">
    <property type="entry name" value="Iojap_RsfS"/>
    <property type="match status" value="1"/>
</dbReference>
<reference evidence="3" key="1">
    <citation type="submission" date="2023-08" db="EMBL/GenBank/DDBJ databases">
        <title>Comparative genomics and taxonomic characterization of three novel marine species of genus Marivirga.</title>
        <authorList>
            <person name="Muhammad N."/>
            <person name="Kim S.-G."/>
        </authorList>
    </citation>
    <scope>NUCLEOTIDE SEQUENCE [LARGE SCALE GENOMIC DNA]</scope>
    <source>
        <strain evidence="3">ABR2-2</strain>
    </source>
</reference>
<comment type="subcellular location">
    <subcellularLocation>
        <location evidence="2">Cytoplasm</location>
    </subcellularLocation>
</comment>
<dbReference type="AlphaFoldDB" id="A0AA49JB17"/>
<sequence length="117" mass="13382">MNSEALSKIVVQGMQEKKAQDITILDLTDVKNAVADYFVICSATSDTQVDSISESVEKFVYKQAEEDVWMKEGNNNKEWILMDFVNVIAHIFKSEVRTRYNLENLWGDAKVTEIETV</sequence>
<dbReference type="GO" id="GO:0005737">
    <property type="term" value="C:cytoplasm"/>
    <property type="evidence" value="ECO:0007669"/>
    <property type="project" value="UniProtKB-SubCell"/>
</dbReference>
<comment type="similarity">
    <text evidence="1 2">Belongs to the Iojap/RsfS family.</text>
</comment>
<dbReference type="SUPFAM" id="SSF81301">
    <property type="entry name" value="Nucleotidyltransferase"/>
    <property type="match status" value="1"/>
</dbReference>
<gene>
    <name evidence="2 3" type="primary">rsfS</name>
    <name evidence="3" type="ORF">QYS48_02290</name>
</gene>
<keyword evidence="2" id="KW-0810">Translation regulation</keyword>
<dbReference type="NCBIfam" id="TIGR00090">
    <property type="entry name" value="rsfS_iojap_ybeB"/>
    <property type="match status" value="1"/>
</dbReference>
<dbReference type="Proteomes" id="UP001244443">
    <property type="component" value="Chromosome"/>
</dbReference>
<keyword evidence="2" id="KW-0678">Repressor</keyword>
<proteinExistence type="inferred from homology"/>
<dbReference type="GO" id="GO:0090071">
    <property type="term" value="P:negative regulation of ribosome biogenesis"/>
    <property type="evidence" value="ECO:0007669"/>
    <property type="project" value="UniProtKB-UniRule"/>
</dbReference>
<keyword evidence="4" id="KW-1185">Reference proteome</keyword>
<keyword evidence="2" id="KW-0963">Cytoplasm</keyword>
<dbReference type="EMBL" id="CP129970">
    <property type="protein sequence ID" value="WKK85912.1"/>
    <property type="molecule type" value="Genomic_DNA"/>
</dbReference>
<dbReference type="Gene3D" id="3.30.460.10">
    <property type="entry name" value="Beta Polymerase, domain 2"/>
    <property type="match status" value="1"/>
</dbReference>
<protein>
    <recommendedName>
        <fullName evidence="2">Ribosomal silencing factor RsfS</fullName>
    </recommendedName>
</protein>
<dbReference type="RefSeq" id="WP_302102285.1">
    <property type="nucleotide sequence ID" value="NZ_CP129970.2"/>
</dbReference>
<accession>A0AA49JB17</accession>
<dbReference type="Pfam" id="PF02410">
    <property type="entry name" value="RsfS"/>
    <property type="match status" value="1"/>
</dbReference>
<comment type="function">
    <text evidence="2">Functions as a ribosomal silencing factor. Interacts with ribosomal protein uL14 (rplN), blocking formation of intersubunit bridge B8. Prevents association of the 30S and 50S ribosomal subunits and the formation of functional ribosomes, thus repressing translation.</text>
</comment>
<dbReference type="GO" id="GO:0017148">
    <property type="term" value="P:negative regulation of translation"/>
    <property type="evidence" value="ECO:0007669"/>
    <property type="project" value="UniProtKB-UniRule"/>
</dbReference>
<dbReference type="GO" id="GO:0042256">
    <property type="term" value="P:cytosolic ribosome assembly"/>
    <property type="evidence" value="ECO:0007669"/>
    <property type="project" value="UniProtKB-UniRule"/>
</dbReference>
<evidence type="ECO:0000256" key="2">
    <source>
        <dbReference type="HAMAP-Rule" id="MF_01477"/>
    </source>
</evidence>
<dbReference type="GO" id="GO:0043023">
    <property type="term" value="F:ribosomal large subunit binding"/>
    <property type="evidence" value="ECO:0007669"/>
    <property type="project" value="TreeGrafter"/>
</dbReference>
<evidence type="ECO:0000313" key="4">
    <source>
        <dbReference type="Proteomes" id="UP001244443"/>
    </source>
</evidence>
<dbReference type="PANTHER" id="PTHR21043">
    <property type="entry name" value="IOJAP SUPERFAMILY ORTHOLOG"/>
    <property type="match status" value="1"/>
</dbReference>
<dbReference type="PANTHER" id="PTHR21043:SF0">
    <property type="entry name" value="MITOCHONDRIAL ASSEMBLY OF RIBOSOMAL LARGE SUBUNIT PROTEIN 1"/>
    <property type="match status" value="1"/>
</dbReference>
<evidence type="ECO:0000313" key="3">
    <source>
        <dbReference type="EMBL" id="WKK85912.1"/>
    </source>
</evidence>
<organism evidence="3 4">
    <name type="scientific">Marivirga arenosa</name>
    <dbReference type="NCBI Taxonomy" id="3059076"/>
    <lineage>
        <taxon>Bacteria</taxon>
        <taxon>Pseudomonadati</taxon>
        <taxon>Bacteroidota</taxon>
        <taxon>Cytophagia</taxon>
        <taxon>Cytophagales</taxon>
        <taxon>Marivirgaceae</taxon>
        <taxon>Marivirga</taxon>
    </lineage>
</organism>
<comment type="subunit">
    <text evidence="2">Interacts with ribosomal protein uL14 (rplN).</text>
</comment>
<dbReference type="InterPro" id="IPR043519">
    <property type="entry name" value="NT_sf"/>
</dbReference>
<dbReference type="InterPro" id="IPR004394">
    <property type="entry name" value="Iojap/RsfS/C7orf30"/>
</dbReference>
<evidence type="ECO:0000256" key="1">
    <source>
        <dbReference type="ARBA" id="ARBA00010574"/>
    </source>
</evidence>
<name>A0AA49JB17_9BACT</name>